<feature type="signal peptide" evidence="1">
    <location>
        <begin position="1"/>
        <end position="16"/>
    </location>
</feature>
<feature type="domain" description="Antistasin-like" evidence="2">
    <location>
        <begin position="38"/>
        <end position="58"/>
    </location>
</feature>
<gene>
    <name evidence="3" type="ORF">BRAFLDRAFT_65467</name>
</gene>
<accession>C3ZDT6</accession>
<dbReference type="InterPro" id="IPR011061">
    <property type="entry name" value="Hirudin/antistatin"/>
</dbReference>
<evidence type="ECO:0000313" key="3">
    <source>
        <dbReference type="EMBL" id="EEN48892.1"/>
    </source>
</evidence>
<evidence type="ECO:0000256" key="1">
    <source>
        <dbReference type="SAM" id="SignalP"/>
    </source>
</evidence>
<sequence length="111" mass="11799">MTTILFFLALPLLCLASSQDLQEARSCTFGESWFTSFCTLTCPEGFAKDENGCDLCRCADQPACPPHTCDLVPATQYGQAPCPFGVTADDNDCIGDSCGCYHGSMPGIIIG</sequence>
<dbReference type="SUPFAM" id="SSF57262">
    <property type="entry name" value="Leech antihemostatic proteins"/>
    <property type="match status" value="1"/>
</dbReference>
<dbReference type="Gene3D" id="2.10.22.10">
    <property type="entry name" value="Antistasin, domain 1"/>
    <property type="match status" value="1"/>
</dbReference>
<dbReference type="GO" id="GO:0004867">
    <property type="term" value="F:serine-type endopeptidase inhibitor activity"/>
    <property type="evidence" value="ECO:0007669"/>
    <property type="project" value="InterPro"/>
</dbReference>
<dbReference type="InterPro" id="IPR004094">
    <property type="entry name" value="Antistasin-like"/>
</dbReference>
<dbReference type="EMBL" id="GG666612">
    <property type="protein sequence ID" value="EEN48892.1"/>
    <property type="molecule type" value="Genomic_DNA"/>
</dbReference>
<evidence type="ECO:0000259" key="2">
    <source>
        <dbReference type="Pfam" id="PF02822"/>
    </source>
</evidence>
<dbReference type="InParanoid" id="C3ZDT6"/>
<protein>
    <recommendedName>
        <fullName evidence="2">Antistasin-like domain-containing protein</fullName>
    </recommendedName>
</protein>
<organism>
    <name type="scientific">Branchiostoma floridae</name>
    <name type="common">Florida lancelet</name>
    <name type="synonym">Amphioxus</name>
    <dbReference type="NCBI Taxonomy" id="7739"/>
    <lineage>
        <taxon>Eukaryota</taxon>
        <taxon>Metazoa</taxon>
        <taxon>Chordata</taxon>
        <taxon>Cephalochordata</taxon>
        <taxon>Leptocardii</taxon>
        <taxon>Amphioxiformes</taxon>
        <taxon>Branchiostomatidae</taxon>
        <taxon>Branchiostoma</taxon>
    </lineage>
</organism>
<name>C3ZDT6_BRAFL</name>
<reference evidence="3" key="1">
    <citation type="journal article" date="2008" name="Nature">
        <title>The amphioxus genome and the evolution of the chordate karyotype.</title>
        <authorList>
            <consortium name="US DOE Joint Genome Institute (JGI-PGF)"/>
            <person name="Putnam N.H."/>
            <person name="Butts T."/>
            <person name="Ferrier D.E.K."/>
            <person name="Furlong R.F."/>
            <person name="Hellsten U."/>
            <person name="Kawashima T."/>
            <person name="Robinson-Rechavi M."/>
            <person name="Shoguchi E."/>
            <person name="Terry A."/>
            <person name="Yu J.-K."/>
            <person name="Benito-Gutierrez E.L."/>
            <person name="Dubchak I."/>
            <person name="Garcia-Fernandez J."/>
            <person name="Gibson-Brown J.J."/>
            <person name="Grigoriev I.V."/>
            <person name="Horton A.C."/>
            <person name="de Jong P.J."/>
            <person name="Jurka J."/>
            <person name="Kapitonov V.V."/>
            <person name="Kohara Y."/>
            <person name="Kuroki Y."/>
            <person name="Lindquist E."/>
            <person name="Lucas S."/>
            <person name="Osoegawa K."/>
            <person name="Pennacchio L.A."/>
            <person name="Salamov A.A."/>
            <person name="Satou Y."/>
            <person name="Sauka-Spengler T."/>
            <person name="Schmutz J."/>
            <person name="Shin-I T."/>
            <person name="Toyoda A."/>
            <person name="Bronner-Fraser M."/>
            <person name="Fujiyama A."/>
            <person name="Holland L.Z."/>
            <person name="Holland P.W.H."/>
            <person name="Satoh N."/>
            <person name="Rokhsar D.S."/>
        </authorList>
    </citation>
    <scope>NUCLEOTIDE SEQUENCE [LARGE SCALE GENOMIC DNA]</scope>
    <source>
        <strain evidence="3">S238N-H82</strain>
        <tissue evidence="3">Testes</tissue>
    </source>
</reference>
<dbReference type="Pfam" id="PF02822">
    <property type="entry name" value="Antistasin"/>
    <property type="match status" value="1"/>
</dbReference>
<dbReference type="AlphaFoldDB" id="C3ZDT6"/>
<feature type="chain" id="PRO_5002936705" description="Antistasin-like domain-containing protein" evidence="1">
    <location>
        <begin position="17"/>
        <end position="111"/>
    </location>
</feature>
<keyword evidence="1" id="KW-0732">Signal</keyword>
<proteinExistence type="predicted"/>